<dbReference type="STRING" id="205917.A0A4Y9ZAB6"/>
<dbReference type="InterPro" id="IPR036396">
    <property type="entry name" value="Cyt_P450_sf"/>
</dbReference>
<dbReference type="AlphaFoldDB" id="A0A4Y9ZAB6"/>
<dbReference type="Gene3D" id="1.10.630.10">
    <property type="entry name" value="Cytochrome P450"/>
    <property type="match status" value="1"/>
</dbReference>
<dbReference type="GO" id="GO:0004497">
    <property type="term" value="F:monooxygenase activity"/>
    <property type="evidence" value="ECO:0007669"/>
    <property type="project" value="UniProtKB-KW"/>
</dbReference>
<keyword evidence="7 9" id="KW-0408">Iron</keyword>
<evidence type="ECO:0000313" key="13">
    <source>
        <dbReference type="Proteomes" id="UP000298327"/>
    </source>
</evidence>
<evidence type="ECO:0000256" key="3">
    <source>
        <dbReference type="ARBA" id="ARBA00010617"/>
    </source>
</evidence>
<dbReference type="PANTHER" id="PTHR46300">
    <property type="entry name" value="P450, PUTATIVE (EUROFUNG)-RELATED-RELATED"/>
    <property type="match status" value="1"/>
</dbReference>
<evidence type="ECO:0000256" key="10">
    <source>
        <dbReference type="RuleBase" id="RU000461"/>
    </source>
</evidence>
<keyword evidence="5 9" id="KW-0479">Metal-binding</keyword>
<evidence type="ECO:0000256" key="1">
    <source>
        <dbReference type="ARBA" id="ARBA00001971"/>
    </source>
</evidence>
<dbReference type="PRINTS" id="PR00463">
    <property type="entry name" value="EP450I"/>
</dbReference>
<organism evidence="12 13">
    <name type="scientific">Dentipellis fragilis</name>
    <dbReference type="NCBI Taxonomy" id="205917"/>
    <lineage>
        <taxon>Eukaryota</taxon>
        <taxon>Fungi</taxon>
        <taxon>Dikarya</taxon>
        <taxon>Basidiomycota</taxon>
        <taxon>Agaricomycotina</taxon>
        <taxon>Agaricomycetes</taxon>
        <taxon>Russulales</taxon>
        <taxon>Hericiaceae</taxon>
        <taxon>Dentipellis</taxon>
    </lineage>
</organism>
<dbReference type="EMBL" id="SEOQ01000049">
    <property type="protein sequence ID" value="TFY71482.1"/>
    <property type="molecule type" value="Genomic_DNA"/>
</dbReference>
<dbReference type="OrthoDB" id="2789670at2759"/>
<dbReference type="GO" id="GO:0005506">
    <property type="term" value="F:iron ion binding"/>
    <property type="evidence" value="ECO:0007669"/>
    <property type="project" value="InterPro"/>
</dbReference>
<evidence type="ECO:0000256" key="6">
    <source>
        <dbReference type="ARBA" id="ARBA00023002"/>
    </source>
</evidence>
<evidence type="ECO:0000313" key="12">
    <source>
        <dbReference type="EMBL" id="TFY71482.1"/>
    </source>
</evidence>
<sequence length="522" mass="58967">MDFSLPVYHNLAPAYAALVLTFAFYLHFSGTLSKPVCSLPLPPGPKTSWFGGVSLPKVTPWHVYAEWREIYGDIIYVRTFGNPIIILNSSKAVYDLLDKRSSIYSSRPVRTMVQELMGWSWMFSSMPYGAFWRKHRALFQKHFHSRTSNQYQPIQEKEAHVLLRNLHKSPDALAHHIRRSAAAVVMNISYGHHVVQEGDVYVKLADDAMTGLAKAGIFGTYLVDYIPLLKYIPAWMPGATFKQQAREWRKSTQAMINRPFEEVQQRIANGTARPCFATTELEKWAKTGQNPEQATIIKNVAAISYAAGADTTVSAIQSFVLAMMLYPDVQRRAQQEIDAVTGSQRLPRFSDRSSLPFVDCVVWESLRWNPVTPLGLIHTVTTDDVYEGYRIPKGTTVLPNVWYILHDEGTYPDPMAFSPERFQNQEKNKKAGINDLPLAAFGFGRRMCPGRYLAIDMIWITVASVLSAYTIEKPVDKDGRVIEPDTEYTSGLLSRPKPYQCLIQPRSSAALALVCQTEEESL</sequence>
<evidence type="ECO:0000256" key="9">
    <source>
        <dbReference type="PIRSR" id="PIRSR602401-1"/>
    </source>
</evidence>
<evidence type="ECO:0000256" key="7">
    <source>
        <dbReference type="ARBA" id="ARBA00023004"/>
    </source>
</evidence>
<evidence type="ECO:0000256" key="8">
    <source>
        <dbReference type="ARBA" id="ARBA00023033"/>
    </source>
</evidence>
<dbReference type="CDD" id="cd11065">
    <property type="entry name" value="CYP64-like"/>
    <property type="match status" value="1"/>
</dbReference>
<evidence type="ECO:0000256" key="4">
    <source>
        <dbReference type="ARBA" id="ARBA00022617"/>
    </source>
</evidence>
<comment type="cofactor">
    <cofactor evidence="1 9">
        <name>heme</name>
        <dbReference type="ChEBI" id="CHEBI:30413"/>
    </cofactor>
</comment>
<accession>A0A4Y9ZAB6</accession>
<feature type="binding site" description="axial binding residue" evidence="9">
    <location>
        <position position="448"/>
    </location>
    <ligand>
        <name>heme</name>
        <dbReference type="ChEBI" id="CHEBI:30413"/>
    </ligand>
    <ligandPart>
        <name>Fe</name>
        <dbReference type="ChEBI" id="CHEBI:18248"/>
    </ligandPart>
</feature>
<dbReference type="InterPro" id="IPR002401">
    <property type="entry name" value="Cyt_P450_E_grp-I"/>
</dbReference>
<dbReference type="Pfam" id="PF00067">
    <property type="entry name" value="p450"/>
    <property type="match status" value="1"/>
</dbReference>
<gene>
    <name evidence="12" type="ORF">EVG20_g1513</name>
</gene>
<keyword evidence="8 10" id="KW-0503">Monooxygenase</keyword>
<evidence type="ECO:0008006" key="14">
    <source>
        <dbReference type="Google" id="ProtNLM"/>
    </source>
</evidence>
<keyword evidence="6 10" id="KW-0560">Oxidoreductase</keyword>
<keyword evidence="11" id="KW-1133">Transmembrane helix</keyword>
<dbReference type="InterPro" id="IPR017972">
    <property type="entry name" value="Cyt_P450_CS"/>
</dbReference>
<keyword evidence="11" id="KW-0472">Membrane</keyword>
<evidence type="ECO:0000256" key="5">
    <source>
        <dbReference type="ARBA" id="ARBA00022723"/>
    </source>
</evidence>
<keyword evidence="13" id="KW-1185">Reference proteome</keyword>
<dbReference type="Proteomes" id="UP000298327">
    <property type="component" value="Unassembled WGS sequence"/>
</dbReference>
<dbReference type="PROSITE" id="PS00086">
    <property type="entry name" value="CYTOCHROME_P450"/>
    <property type="match status" value="1"/>
</dbReference>
<protein>
    <recommendedName>
        <fullName evidence="14">Cytochrome P450</fullName>
    </recommendedName>
</protein>
<dbReference type="GO" id="GO:0020037">
    <property type="term" value="F:heme binding"/>
    <property type="evidence" value="ECO:0007669"/>
    <property type="project" value="InterPro"/>
</dbReference>
<dbReference type="GO" id="GO:0016705">
    <property type="term" value="F:oxidoreductase activity, acting on paired donors, with incorporation or reduction of molecular oxygen"/>
    <property type="evidence" value="ECO:0007669"/>
    <property type="project" value="InterPro"/>
</dbReference>
<dbReference type="PANTHER" id="PTHR46300:SF7">
    <property type="entry name" value="P450, PUTATIVE (EUROFUNG)-RELATED"/>
    <property type="match status" value="1"/>
</dbReference>
<proteinExistence type="inferred from homology"/>
<dbReference type="InterPro" id="IPR001128">
    <property type="entry name" value="Cyt_P450"/>
</dbReference>
<dbReference type="InterPro" id="IPR050364">
    <property type="entry name" value="Cytochrome_P450_fung"/>
</dbReference>
<keyword evidence="11" id="KW-0812">Transmembrane</keyword>
<comment type="caution">
    <text evidence="12">The sequence shown here is derived from an EMBL/GenBank/DDBJ whole genome shotgun (WGS) entry which is preliminary data.</text>
</comment>
<reference evidence="12 13" key="1">
    <citation type="submission" date="2019-02" db="EMBL/GenBank/DDBJ databases">
        <title>Genome sequencing of the rare red list fungi Dentipellis fragilis.</title>
        <authorList>
            <person name="Buettner E."/>
            <person name="Kellner H."/>
        </authorList>
    </citation>
    <scope>NUCLEOTIDE SEQUENCE [LARGE SCALE GENOMIC DNA]</scope>
    <source>
        <strain evidence="12 13">DSM 105465</strain>
    </source>
</reference>
<dbReference type="SUPFAM" id="SSF48264">
    <property type="entry name" value="Cytochrome P450"/>
    <property type="match status" value="1"/>
</dbReference>
<comment type="similarity">
    <text evidence="3 10">Belongs to the cytochrome P450 family.</text>
</comment>
<keyword evidence="4 9" id="KW-0349">Heme</keyword>
<comment type="pathway">
    <text evidence="2">Secondary metabolite biosynthesis.</text>
</comment>
<evidence type="ECO:0000256" key="2">
    <source>
        <dbReference type="ARBA" id="ARBA00005179"/>
    </source>
</evidence>
<evidence type="ECO:0000256" key="11">
    <source>
        <dbReference type="SAM" id="Phobius"/>
    </source>
</evidence>
<name>A0A4Y9ZAB6_9AGAM</name>
<feature type="transmembrane region" description="Helical" evidence="11">
    <location>
        <begin position="12"/>
        <end position="28"/>
    </location>
</feature>